<dbReference type="RefSeq" id="WP_274958639.1">
    <property type="nucleotide sequence ID" value="NZ_DYWQ01000039.1"/>
</dbReference>
<dbReference type="InterPro" id="IPR003593">
    <property type="entry name" value="AAA+_ATPase"/>
</dbReference>
<dbReference type="PANTHER" id="PTHR43297">
    <property type="entry name" value="OLIGOPEPTIDE TRANSPORT ATP-BINDING PROTEIN APPD"/>
    <property type="match status" value="1"/>
</dbReference>
<reference evidence="10" key="2">
    <citation type="submission" date="2021-09" db="EMBL/GenBank/DDBJ databases">
        <authorList>
            <person name="Gilroy R."/>
        </authorList>
    </citation>
    <scope>NUCLEOTIDE SEQUENCE</scope>
    <source>
        <strain evidence="10">CHK124-7917</strain>
    </source>
</reference>
<evidence type="ECO:0000256" key="6">
    <source>
        <dbReference type="ARBA" id="ARBA00022840"/>
    </source>
</evidence>
<evidence type="ECO:0000256" key="8">
    <source>
        <dbReference type="SAM" id="MobiDB-lite"/>
    </source>
</evidence>
<dbReference type="InterPro" id="IPR027417">
    <property type="entry name" value="P-loop_NTPase"/>
</dbReference>
<feature type="region of interest" description="Disordered" evidence="8">
    <location>
        <begin position="1"/>
        <end position="46"/>
    </location>
</feature>
<evidence type="ECO:0000256" key="4">
    <source>
        <dbReference type="ARBA" id="ARBA00022475"/>
    </source>
</evidence>
<organism evidence="10 11">
    <name type="scientific">Thermophilibacter provencensis</name>
    <dbReference type="NCBI Taxonomy" id="1852386"/>
    <lineage>
        <taxon>Bacteria</taxon>
        <taxon>Bacillati</taxon>
        <taxon>Actinomycetota</taxon>
        <taxon>Coriobacteriia</taxon>
        <taxon>Coriobacteriales</taxon>
        <taxon>Atopobiaceae</taxon>
        <taxon>Thermophilibacter</taxon>
    </lineage>
</organism>
<dbReference type="CDD" id="cd03257">
    <property type="entry name" value="ABC_NikE_OppD_transporters"/>
    <property type="match status" value="1"/>
</dbReference>
<dbReference type="GO" id="GO:0016887">
    <property type="term" value="F:ATP hydrolysis activity"/>
    <property type="evidence" value="ECO:0007669"/>
    <property type="project" value="InterPro"/>
</dbReference>
<dbReference type="FunFam" id="3.40.50.300:FF:000016">
    <property type="entry name" value="Oligopeptide ABC transporter ATP-binding component"/>
    <property type="match status" value="1"/>
</dbReference>
<dbReference type="NCBIfam" id="TIGR01727">
    <property type="entry name" value="oligo_HPY"/>
    <property type="match status" value="1"/>
</dbReference>
<dbReference type="Proteomes" id="UP000697330">
    <property type="component" value="Unassembled WGS sequence"/>
</dbReference>
<dbReference type="PROSITE" id="PS50893">
    <property type="entry name" value="ABC_TRANSPORTER_2"/>
    <property type="match status" value="1"/>
</dbReference>
<keyword evidence="4" id="KW-1003">Cell membrane</keyword>
<dbReference type="GO" id="GO:0015833">
    <property type="term" value="P:peptide transport"/>
    <property type="evidence" value="ECO:0007669"/>
    <property type="project" value="InterPro"/>
</dbReference>
<dbReference type="PROSITE" id="PS00211">
    <property type="entry name" value="ABC_TRANSPORTER_1"/>
    <property type="match status" value="1"/>
</dbReference>
<keyword evidence="5" id="KW-0547">Nucleotide-binding</keyword>
<dbReference type="PANTHER" id="PTHR43297:SF2">
    <property type="entry name" value="DIPEPTIDE TRANSPORT ATP-BINDING PROTEIN DPPD"/>
    <property type="match status" value="1"/>
</dbReference>
<comment type="similarity">
    <text evidence="2">Belongs to the ABC transporter superfamily.</text>
</comment>
<dbReference type="Gene3D" id="3.40.50.300">
    <property type="entry name" value="P-loop containing nucleotide triphosphate hydrolases"/>
    <property type="match status" value="1"/>
</dbReference>
<proteinExistence type="inferred from homology"/>
<evidence type="ECO:0000313" key="11">
    <source>
        <dbReference type="Proteomes" id="UP000697330"/>
    </source>
</evidence>
<keyword evidence="3" id="KW-0813">Transport</keyword>
<reference evidence="10" key="1">
    <citation type="journal article" date="2021" name="PeerJ">
        <title>Extensive microbial diversity within the chicken gut microbiome revealed by metagenomics and culture.</title>
        <authorList>
            <person name="Gilroy R."/>
            <person name="Ravi A."/>
            <person name="Getino M."/>
            <person name="Pursley I."/>
            <person name="Horton D.L."/>
            <person name="Alikhan N.F."/>
            <person name="Baker D."/>
            <person name="Gharbi K."/>
            <person name="Hall N."/>
            <person name="Watson M."/>
            <person name="Adriaenssens E.M."/>
            <person name="Foster-Nyarko E."/>
            <person name="Jarju S."/>
            <person name="Secka A."/>
            <person name="Antonio M."/>
            <person name="Oren A."/>
            <person name="Chaudhuri R.R."/>
            <person name="La Ragione R."/>
            <person name="Hildebrand F."/>
            <person name="Pallen M.J."/>
        </authorList>
    </citation>
    <scope>NUCLEOTIDE SEQUENCE</scope>
    <source>
        <strain evidence="10">CHK124-7917</strain>
    </source>
</reference>
<dbReference type="EMBL" id="DYWQ01000039">
    <property type="protein sequence ID" value="HJF44634.1"/>
    <property type="molecule type" value="Genomic_DNA"/>
</dbReference>
<dbReference type="InterPro" id="IPR003439">
    <property type="entry name" value="ABC_transporter-like_ATP-bd"/>
</dbReference>
<gene>
    <name evidence="10" type="ORF">K8U72_02455</name>
</gene>
<evidence type="ECO:0000256" key="7">
    <source>
        <dbReference type="ARBA" id="ARBA00023136"/>
    </source>
</evidence>
<dbReference type="Pfam" id="PF00005">
    <property type="entry name" value="ABC_tran"/>
    <property type="match status" value="1"/>
</dbReference>
<evidence type="ECO:0000313" key="10">
    <source>
        <dbReference type="EMBL" id="HJF44634.1"/>
    </source>
</evidence>
<dbReference type="SMART" id="SM00382">
    <property type="entry name" value="AAA"/>
    <property type="match status" value="1"/>
</dbReference>
<dbReference type="GO" id="GO:0005886">
    <property type="term" value="C:plasma membrane"/>
    <property type="evidence" value="ECO:0007669"/>
    <property type="project" value="UniProtKB-SubCell"/>
</dbReference>
<dbReference type="InterPro" id="IPR013563">
    <property type="entry name" value="Oligopep_ABC_C"/>
</dbReference>
<keyword evidence="6 10" id="KW-0067">ATP-binding</keyword>
<dbReference type="GO" id="GO:0005524">
    <property type="term" value="F:ATP binding"/>
    <property type="evidence" value="ECO:0007669"/>
    <property type="project" value="UniProtKB-KW"/>
</dbReference>
<dbReference type="InterPro" id="IPR050388">
    <property type="entry name" value="ABC_Ni/Peptide_Import"/>
</dbReference>
<sequence>MFGSEKKKEAGYLSARESRRISKENRKITQEYEKRRKRKNVDPSEYACEMRDPGNAVEFDDVHTYFFTDTGVVKSVDGVSYDVPVGKTVGVVGESGCGKSVTCLSLIQLLQRPQGQVTGGSIRLNLGDHAIDVTKAPEEAMQKIRGSEVSMIYQEPMTSLNPVFKVGEQIEEVIALHDGKDWSKEQIKARAIEMIETVGIANSEGVYGMYPHELSGGMRQRIMIAIALACNPRIIIADEPTTALDVTIQAQILDLLRSLKEKINSSIILVTHDLGVVAEMADYVVVMYAGRIVERGTAEEIFDHPAHPYTIGLMASKPVVGKKVERLYSIPGKVPNPVNMPNYCYFKDRCELCVKACDGAYPHMVRLSPTHEVSCYRYYDDKSADAAKQTAAVLDDIIAGGSDNEGEDK</sequence>
<dbReference type="SUPFAM" id="SSF52540">
    <property type="entry name" value="P-loop containing nucleoside triphosphate hydrolases"/>
    <property type="match status" value="1"/>
</dbReference>
<protein>
    <submittedName>
        <fullName evidence="10">ABC transporter ATP-binding protein</fullName>
    </submittedName>
</protein>
<dbReference type="AlphaFoldDB" id="A0A921KKU5"/>
<evidence type="ECO:0000259" key="9">
    <source>
        <dbReference type="PROSITE" id="PS50893"/>
    </source>
</evidence>
<dbReference type="Pfam" id="PF08352">
    <property type="entry name" value="oligo_HPY"/>
    <property type="match status" value="1"/>
</dbReference>
<evidence type="ECO:0000256" key="5">
    <source>
        <dbReference type="ARBA" id="ARBA00022741"/>
    </source>
</evidence>
<comment type="subcellular location">
    <subcellularLocation>
        <location evidence="1">Cell membrane</location>
        <topology evidence="1">Peripheral membrane protein</topology>
    </subcellularLocation>
</comment>
<evidence type="ECO:0000256" key="3">
    <source>
        <dbReference type="ARBA" id="ARBA00022448"/>
    </source>
</evidence>
<accession>A0A921KKU5</accession>
<comment type="caution">
    <text evidence="10">The sequence shown here is derived from an EMBL/GenBank/DDBJ whole genome shotgun (WGS) entry which is preliminary data.</text>
</comment>
<dbReference type="InterPro" id="IPR017871">
    <property type="entry name" value="ABC_transporter-like_CS"/>
</dbReference>
<feature type="domain" description="ABC transporter" evidence="9">
    <location>
        <begin position="57"/>
        <end position="314"/>
    </location>
</feature>
<keyword evidence="7" id="KW-0472">Membrane</keyword>
<evidence type="ECO:0000256" key="1">
    <source>
        <dbReference type="ARBA" id="ARBA00004202"/>
    </source>
</evidence>
<name>A0A921KKU5_9ACTN</name>
<feature type="compositionally biased region" description="Basic and acidic residues" evidence="8">
    <location>
        <begin position="1"/>
        <end position="34"/>
    </location>
</feature>
<evidence type="ECO:0000256" key="2">
    <source>
        <dbReference type="ARBA" id="ARBA00005417"/>
    </source>
</evidence>